<dbReference type="AlphaFoldDB" id="A0ABD3PGI8"/>
<feature type="region of interest" description="Disordered" evidence="5">
    <location>
        <begin position="1"/>
        <end position="61"/>
    </location>
</feature>
<feature type="compositionally biased region" description="Polar residues" evidence="5">
    <location>
        <begin position="1"/>
        <end position="10"/>
    </location>
</feature>
<feature type="region of interest" description="Disordered" evidence="5">
    <location>
        <begin position="94"/>
        <end position="136"/>
    </location>
</feature>
<keyword evidence="9" id="KW-1185">Reference proteome</keyword>
<feature type="transmembrane region" description="Helical" evidence="6">
    <location>
        <begin position="246"/>
        <end position="266"/>
    </location>
</feature>
<feature type="compositionally biased region" description="Basic and acidic residues" evidence="5">
    <location>
        <begin position="11"/>
        <end position="22"/>
    </location>
</feature>
<keyword evidence="2 6" id="KW-0812">Transmembrane</keyword>
<sequence length="398" mass="45997">MTKSTAPNSPDNKDDCNKNKDTDIDEDEVDNLEKDASANIPPKKESVSPKPSASKKKVVDADVDEDIARHMTRKLSCPNLRKRSMDIPIRTHRRNVTARSSQAKMTENDHLATKNNSRPPRSPLKRVFGGKRSSSAPARIGRRHLLVEDHYLVDPVDKRLLPGLPVTDEDWARDMHDFFNLVALVPVVVLNFMNWNWDILFDPRSKKNIQQAWSGDWFSPFFAVVIGYFVADLIWVILIPKCVKSPGVIIQHHIATLIYLVIPYLFREDGWLMGACLSVEINTWLLIARRVFNKQGFPPWVIDLPPFVSIRIKLISVLFYVTWISIRCFLYPIIMKILLELWWKQWKQTGMVLYSRYTVGIVLHSIFCILNFKWTFDLFASKLRAWKLGKEAKVEKGL</sequence>
<comment type="caution">
    <text evidence="8">The sequence shown here is derived from an EMBL/GenBank/DDBJ whole genome shotgun (WGS) entry which is preliminary data.</text>
</comment>
<dbReference type="GO" id="GO:0016020">
    <property type="term" value="C:membrane"/>
    <property type="evidence" value="ECO:0007669"/>
    <property type="project" value="UniProtKB-SubCell"/>
</dbReference>
<dbReference type="EMBL" id="JABMIG020000195">
    <property type="protein sequence ID" value="KAL3786411.1"/>
    <property type="molecule type" value="Genomic_DNA"/>
</dbReference>
<dbReference type="Pfam" id="PF03798">
    <property type="entry name" value="TRAM_LAG1_CLN8"/>
    <property type="match status" value="1"/>
</dbReference>
<keyword evidence="3 6" id="KW-1133">Transmembrane helix</keyword>
<accession>A0ABD3PGI8</accession>
<evidence type="ECO:0000313" key="9">
    <source>
        <dbReference type="Proteomes" id="UP001516023"/>
    </source>
</evidence>
<feature type="compositionally biased region" description="Basic and acidic residues" evidence="5">
    <location>
        <begin position="31"/>
        <end position="47"/>
    </location>
</feature>
<dbReference type="Proteomes" id="UP001516023">
    <property type="component" value="Unassembled WGS sequence"/>
</dbReference>
<evidence type="ECO:0000259" key="7">
    <source>
        <dbReference type="Pfam" id="PF03798"/>
    </source>
</evidence>
<feature type="transmembrane region" description="Helical" evidence="6">
    <location>
        <begin position="354"/>
        <end position="374"/>
    </location>
</feature>
<keyword evidence="4 6" id="KW-0472">Membrane</keyword>
<name>A0ABD3PGI8_9STRA</name>
<protein>
    <recommendedName>
        <fullName evidence="7">TLC domain-containing protein</fullName>
    </recommendedName>
</protein>
<evidence type="ECO:0000313" key="8">
    <source>
        <dbReference type="EMBL" id="KAL3786411.1"/>
    </source>
</evidence>
<evidence type="ECO:0000256" key="2">
    <source>
        <dbReference type="ARBA" id="ARBA00022692"/>
    </source>
</evidence>
<evidence type="ECO:0000256" key="1">
    <source>
        <dbReference type="ARBA" id="ARBA00004141"/>
    </source>
</evidence>
<evidence type="ECO:0000256" key="5">
    <source>
        <dbReference type="SAM" id="MobiDB-lite"/>
    </source>
</evidence>
<gene>
    <name evidence="8" type="ORF">HJC23_002968</name>
</gene>
<evidence type="ECO:0000256" key="4">
    <source>
        <dbReference type="ARBA" id="ARBA00023136"/>
    </source>
</evidence>
<comment type="subcellular location">
    <subcellularLocation>
        <location evidence="1">Membrane</location>
        <topology evidence="1">Multi-pass membrane protein</topology>
    </subcellularLocation>
</comment>
<reference evidence="8 9" key="1">
    <citation type="journal article" date="2020" name="G3 (Bethesda)">
        <title>Improved Reference Genome for Cyclotella cryptica CCMP332, a Model for Cell Wall Morphogenesis, Salinity Adaptation, and Lipid Production in Diatoms (Bacillariophyta).</title>
        <authorList>
            <person name="Roberts W.R."/>
            <person name="Downey K.M."/>
            <person name="Ruck E.C."/>
            <person name="Traller J.C."/>
            <person name="Alverson A.J."/>
        </authorList>
    </citation>
    <scope>NUCLEOTIDE SEQUENCE [LARGE SCALE GENOMIC DNA]</scope>
    <source>
        <strain evidence="8 9">CCMP332</strain>
    </source>
</reference>
<feature type="transmembrane region" description="Helical" evidence="6">
    <location>
        <begin position="217"/>
        <end position="239"/>
    </location>
</feature>
<organism evidence="8 9">
    <name type="scientific">Cyclotella cryptica</name>
    <dbReference type="NCBI Taxonomy" id="29204"/>
    <lineage>
        <taxon>Eukaryota</taxon>
        <taxon>Sar</taxon>
        <taxon>Stramenopiles</taxon>
        <taxon>Ochrophyta</taxon>
        <taxon>Bacillariophyta</taxon>
        <taxon>Coscinodiscophyceae</taxon>
        <taxon>Thalassiosirophycidae</taxon>
        <taxon>Stephanodiscales</taxon>
        <taxon>Stephanodiscaceae</taxon>
        <taxon>Cyclotella</taxon>
    </lineage>
</organism>
<evidence type="ECO:0000256" key="6">
    <source>
        <dbReference type="SAM" id="Phobius"/>
    </source>
</evidence>
<feature type="transmembrane region" description="Helical" evidence="6">
    <location>
        <begin position="178"/>
        <end position="197"/>
    </location>
</feature>
<feature type="domain" description="TLC" evidence="7">
    <location>
        <begin position="180"/>
        <end position="378"/>
    </location>
</feature>
<feature type="transmembrane region" description="Helical" evidence="6">
    <location>
        <begin position="272"/>
        <end position="292"/>
    </location>
</feature>
<feature type="transmembrane region" description="Helical" evidence="6">
    <location>
        <begin position="312"/>
        <end position="334"/>
    </location>
</feature>
<evidence type="ECO:0000256" key="3">
    <source>
        <dbReference type="ARBA" id="ARBA00022989"/>
    </source>
</evidence>
<proteinExistence type="predicted"/>
<dbReference type="InterPro" id="IPR006634">
    <property type="entry name" value="TLC-dom"/>
</dbReference>